<feature type="region of interest" description="Disordered" evidence="1">
    <location>
        <begin position="89"/>
        <end position="177"/>
    </location>
</feature>
<protein>
    <recommendedName>
        <fullName evidence="4">CCHC-type domain-containing protein</fullName>
    </recommendedName>
</protein>
<dbReference type="AlphaFoldDB" id="A0A8T1VL34"/>
<dbReference type="EMBL" id="JAGDFM010000312">
    <property type="protein sequence ID" value="KAG7380094.1"/>
    <property type="molecule type" value="Genomic_DNA"/>
</dbReference>
<evidence type="ECO:0000313" key="2">
    <source>
        <dbReference type="EMBL" id="KAG7380094.1"/>
    </source>
</evidence>
<feature type="compositionally biased region" description="Acidic residues" evidence="1">
    <location>
        <begin position="118"/>
        <end position="139"/>
    </location>
</feature>
<evidence type="ECO:0000256" key="1">
    <source>
        <dbReference type="SAM" id="MobiDB-lite"/>
    </source>
</evidence>
<evidence type="ECO:0000313" key="3">
    <source>
        <dbReference type="Proteomes" id="UP000694044"/>
    </source>
</evidence>
<proteinExistence type="predicted"/>
<name>A0A8T1VL34_9STRA</name>
<accession>A0A8T1VL34</accession>
<dbReference type="OrthoDB" id="91990at2759"/>
<evidence type="ECO:0008006" key="4">
    <source>
        <dbReference type="Google" id="ProtNLM"/>
    </source>
</evidence>
<comment type="caution">
    <text evidence="2">The sequence shown here is derived from an EMBL/GenBank/DDBJ whole genome shotgun (WGS) entry which is preliminary data.</text>
</comment>
<feature type="compositionally biased region" description="Basic and acidic residues" evidence="1">
    <location>
        <begin position="148"/>
        <end position="161"/>
    </location>
</feature>
<keyword evidence="3" id="KW-1185">Reference proteome</keyword>
<gene>
    <name evidence="2" type="ORF">PHYPSEUDO_007800</name>
</gene>
<organism evidence="2 3">
    <name type="scientific">Phytophthora pseudosyringae</name>
    <dbReference type="NCBI Taxonomy" id="221518"/>
    <lineage>
        <taxon>Eukaryota</taxon>
        <taxon>Sar</taxon>
        <taxon>Stramenopiles</taxon>
        <taxon>Oomycota</taxon>
        <taxon>Peronosporomycetes</taxon>
        <taxon>Peronosporales</taxon>
        <taxon>Peronosporaceae</taxon>
        <taxon>Phytophthora</taxon>
    </lineage>
</organism>
<dbReference type="Proteomes" id="UP000694044">
    <property type="component" value="Unassembled WGS sequence"/>
</dbReference>
<sequence>MEFCRSTESPVERYLRLKQEARETPRTFLWRLNTAAVKANADYRKTSGCCRHLNQFLKNLRDRELQLSLQSQLYLSTDEMEDTLRQVEEMERGRRRKPTIDLQFATSRESREPSSEELQWEDDDDEAYGYQYNEEDNDYDVQSPRQEGVFRADDPRERSRAPEGFTRRGLGPAPGSPPCAECGRLGHPIEKCWRLMTCDRCGGKHPTNVCRRRECEACGQLHPAGECAILEALKKAAQRGQLQGVSDEVLQHLRKGTAPPSNN</sequence>
<reference evidence="2" key="1">
    <citation type="submission" date="2021-02" db="EMBL/GenBank/DDBJ databases">
        <authorList>
            <person name="Palmer J.M."/>
        </authorList>
    </citation>
    <scope>NUCLEOTIDE SEQUENCE</scope>
    <source>
        <strain evidence="2">SCRP734</strain>
    </source>
</reference>